<dbReference type="AlphaFoldDB" id="A0A2H0BDP1"/>
<reference evidence="1 2" key="1">
    <citation type="submission" date="2017-09" db="EMBL/GenBank/DDBJ databases">
        <title>Depth-based differentiation of microbial function through sediment-hosted aquifers and enrichment of novel symbionts in the deep terrestrial subsurface.</title>
        <authorList>
            <person name="Probst A.J."/>
            <person name="Ladd B."/>
            <person name="Jarett J.K."/>
            <person name="Geller-Mcgrath D.E."/>
            <person name="Sieber C.M."/>
            <person name="Emerson J.B."/>
            <person name="Anantharaman K."/>
            <person name="Thomas B.C."/>
            <person name="Malmstrom R."/>
            <person name="Stieglmeier M."/>
            <person name="Klingl A."/>
            <person name="Woyke T."/>
            <person name="Ryan C.M."/>
            <person name="Banfield J.F."/>
        </authorList>
    </citation>
    <scope>NUCLEOTIDE SEQUENCE [LARGE SCALE GENOMIC DNA]</scope>
    <source>
        <strain evidence="1">CG22_combo_CG10-13_8_21_14_all_42_17</strain>
    </source>
</reference>
<dbReference type="SUPFAM" id="SSF55608">
    <property type="entry name" value="Homing endonucleases"/>
    <property type="match status" value="2"/>
</dbReference>
<evidence type="ECO:0008006" key="3">
    <source>
        <dbReference type="Google" id="ProtNLM"/>
    </source>
</evidence>
<comment type="caution">
    <text evidence="1">The sequence shown here is derived from an EMBL/GenBank/DDBJ whole genome shotgun (WGS) entry which is preliminary data.</text>
</comment>
<proteinExistence type="predicted"/>
<dbReference type="Proteomes" id="UP000229794">
    <property type="component" value="Unassembled WGS sequence"/>
</dbReference>
<organism evidence="1 2">
    <name type="scientific">Candidatus Zambryskibacteria bacterium CG22_combo_CG10-13_8_21_14_all_42_17</name>
    <dbReference type="NCBI Taxonomy" id="1975118"/>
    <lineage>
        <taxon>Bacteria</taxon>
        <taxon>Candidatus Zambryskiibacteriota</taxon>
    </lineage>
</organism>
<dbReference type="EMBL" id="PCST01000017">
    <property type="protein sequence ID" value="PIP55803.1"/>
    <property type="molecule type" value="Genomic_DNA"/>
</dbReference>
<evidence type="ECO:0000313" key="1">
    <source>
        <dbReference type="EMBL" id="PIP55803.1"/>
    </source>
</evidence>
<protein>
    <recommendedName>
        <fullName evidence="3">DOD-type homing endonuclease domain-containing protein</fullName>
    </recommendedName>
</protein>
<gene>
    <name evidence="1" type="ORF">COX06_01375</name>
</gene>
<sequence>MIGARRGPKPKKLIKTKWSANLAYAIGLLATDGCIARGTTLIDLTSKDREQLNNFNHCIGLRLKIVNKNSGYGLGGGLRVQIKNRIFYDFLVSIGFTPAKSKTLGEIKVPDNYFYDFLRGCFDGDGCFYSYWDPRWKSSFMFYTEFASASPKFISWLRNKIREDLGVSGHVSKDGRGIIEQLKYAKADSMKLLARMYYSPSVVCLSRKKLKIAKALASIGLSVKHI</sequence>
<name>A0A2H0BDP1_9BACT</name>
<dbReference type="InterPro" id="IPR027434">
    <property type="entry name" value="Homing_endonucl"/>
</dbReference>
<evidence type="ECO:0000313" key="2">
    <source>
        <dbReference type="Proteomes" id="UP000229794"/>
    </source>
</evidence>
<dbReference type="Gene3D" id="3.10.28.10">
    <property type="entry name" value="Homing endonucleases"/>
    <property type="match status" value="1"/>
</dbReference>
<accession>A0A2H0BDP1</accession>